<evidence type="ECO:0000256" key="1">
    <source>
        <dbReference type="SAM" id="MobiDB-lite"/>
    </source>
</evidence>
<keyword evidence="2" id="KW-0812">Transmembrane</keyword>
<gene>
    <name evidence="3" type="ORF">ACFSNC_04915</name>
</gene>
<dbReference type="Pfam" id="PF00873">
    <property type="entry name" value="ACR_tran"/>
    <property type="match status" value="1"/>
</dbReference>
<keyword evidence="2" id="KW-1133">Transmembrane helix</keyword>
<dbReference type="RefSeq" id="WP_213352470.1">
    <property type="nucleotide sequence ID" value="NZ_JAHBGB010000023.1"/>
</dbReference>
<dbReference type="Proteomes" id="UP001597299">
    <property type="component" value="Unassembled WGS sequence"/>
</dbReference>
<comment type="caution">
    <text evidence="3">The sequence shown here is derived from an EMBL/GenBank/DDBJ whole genome shotgun (WGS) entry which is preliminary data.</text>
</comment>
<dbReference type="SUPFAM" id="SSF82714">
    <property type="entry name" value="Multidrug efflux transporter AcrB TolC docking domain, DN and DC subdomains"/>
    <property type="match status" value="2"/>
</dbReference>
<dbReference type="InterPro" id="IPR001036">
    <property type="entry name" value="Acrflvin-R"/>
</dbReference>
<dbReference type="PRINTS" id="PR00702">
    <property type="entry name" value="ACRIFLAVINRP"/>
</dbReference>
<evidence type="ECO:0000256" key="2">
    <source>
        <dbReference type="SAM" id="Phobius"/>
    </source>
</evidence>
<dbReference type="PANTHER" id="PTHR32063:SF77">
    <property type="entry name" value="ACR FAMILY TRANSPORT PROTEIN"/>
    <property type="match status" value="1"/>
</dbReference>
<feature type="transmembrane region" description="Helical" evidence="2">
    <location>
        <begin position="519"/>
        <end position="539"/>
    </location>
</feature>
<keyword evidence="4" id="KW-1185">Reference proteome</keyword>
<feature type="transmembrane region" description="Helical" evidence="2">
    <location>
        <begin position="360"/>
        <end position="377"/>
    </location>
</feature>
<feature type="transmembrane region" description="Helical" evidence="2">
    <location>
        <begin position="389"/>
        <end position="411"/>
    </location>
</feature>
<dbReference type="Gene3D" id="3.30.70.1430">
    <property type="entry name" value="Multidrug efflux transporter AcrB pore domain"/>
    <property type="match status" value="2"/>
</dbReference>
<name>A0ABW4YU48_9HYPH</name>
<feature type="transmembrane region" description="Helical" evidence="2">
    <location>
        <begin position="431"/>
        <end position="451"/>
    </location>
</feature>
<protein>
    <submittedName>
        <fullName evidence="3">Efflux RND transporter permease subunit</fullName>
    </submittedName>
</protein>
<feature type="region of interest" description="Disordered" evidence="1">
    <location>
        <begin position="1027"/>
        <end position="1051"/>
    </location>
</feature>
<dbReference type="Gene3D" id="1.20.1640.10">
    <property type="entry name" value="Multidrug efflux transporter AcrB transmembrane domain"/>
    <property type="match status" value="2"/>
</dbReference>
<dbReference type="Gene3D" id="3.30.70.1320">
    <property type="entry name" value="Multidrug efflux transporter AcrB pore domain like"/>
    <property type="match status" value="1"/>
</dbReference>
<evidence type="ECO:0000313" key="4">
    <source>
        <dbReference type="Proteomes" id="UP001597299"/>
    </source>
</evidence>
<feature type="transmembrane region" description="Helical" evidence="2">
    <location>
        <begin position="334"/>
        <end position="353"/>
    </location>
</feature>
<feature type="transmembrane region" description="Helical" evidence="2">
    <location>
        <begin position="906"/>
        <end position="931"/>
    </location>
</feature>
<feature type="transmembrane region" description="Helical" evidence="2">
    <location>
        <begin position="12"/>
        <end position="31"/>
    </location>
</feature>
<reference evidence="4" key="1">
    <citation type="journal article" date="2019" name="Int. J. Syst. Evol. Microbiol.">
        <title>The Global Catalogue of Microorganisms (GCM) 10K type strain sequencing project: providing services to taxonomists for standard genome sequencing and annotation.</title>
        <authorList>
            <consortium name="The Broad Institute Genomics Platform"/>
            <consortium name="The Broad Institute Genome Sequencing Center for Infectious Disease"/>
            <person name="Wu L."/>
            <person name="Ma J."/>
        </authorList>
    </citation>
    <scope>NUCLEOTIDE SEQUENCE [LARGE SCALE GENOMIC DNA]</scope>
    <source>
        <strain evidence="4">CCM 7435</strain>
    </source>
</reference>
<dbReference type="Gene3D" id="3.30.70.1440">
    <property type="entry name" value="Multidrug efflux transporter AcrB pore domain"/>
    <property type="match status" value="1"/>
</dbReference>
<feature type="transmembrane region" description="Helical" evidence="2">
    <location>
        <begin position="880"/>
        <end position="900"/>
    </location>
</feature>
<dbReference type="Gene3D" id="3.30.2090.10">
    <property type="entry name" value="Multidrug efflux transporter AcrB TolC docking domain, DN and DC subdomains"/>
    <property type="match status" value="2"/>
</dbReference>
<accession>A0ABW4YU48</accession>
<feature type="transmembrane region" description="Helical" evidence="2">
    <location>
        <begin position="850"/>
        <end position="873"/>
    </location>
</feature>
<feature type="transmembrane region" description="Helical" evidence="2">
    <location>
        <begin position="952"/>
        <end position="971"/>
    </location>
</feature>
<dbReference type="EMBL" id="JBHUHD010000001">
    <property type="protein sequence ID" value="MFD2139728.1"/>
    <property type="molecule type" value="Genomic_DNA"/>
</dbReference>
<proteinExistence type="predicted"/>
<dbReference type="SUPFAM" id="SSF82866">
    <property type="entry name" value="Multidrug efflux transporter AcrB transmembrane domain"/>
    <property type="match status" value="2"/>
</dbReference>
<sequence length="1051" mass="111525">MALNVSAWSIRTPIPSIVLFVVLTALGLYTFDRLPVTRMPNIDVPIVTVTVTQPGAAPSELETQVTKRVETAIAGTQGVKHITSSITEGTSVTTVEFQLETQVDRAVNDVRDAVTGIRSELPQDIEEPLIRRVDVEGMAIVTYAASAPQMTPDELSWFVDDTVIRALQGVRGVAQVKREGGVDREIRISMNPDRLAALGVTAADVNRQLVATNVDLAGGRGEIGTQEQSVRTLGGALTVADLAETRIALPGGRQVRLADLATVTDGAAEPRIFAQLDGKPVVAFGIYRAKGFSDVDVADRVEEALRQLEAAHPEARITLIDSMVRYTQADYESAMHTLIEGAVLAIIVVLLFLRDWRATIISATAIPLSILPTFWVMDMLGFSLNGVSLLAVTLVTGILVDDAIVEIENIVRHMRMGKSAYRAAIDAADEIGLAVVATTLTIVAVFAPVSFMGGIAGQYFRQFGITVAVAVLFSLLVARLLTPMLAAYFLKDHGHRETPDSALMRGYVHLLRASVRHRFVTVAAGILLFIGSMWLSTLLPSGFIPNADVSRSVLALELPPGSTLDSTRRVVNEVTALLEKQPEVASVFATGGGGVAVGPVSAAGEVRKATMIVNLKPRAERSDTQKQFEARMQREIARIPDLRFNFGASGGAGPGGREFTIILSGSDGAVVEKAALELEREIRADVKGLTNVVTSAALERPELRVMPRLAEAAQLGVSVADIAQTVRIATIGDISQNLAKFSAGDRQVPIRVQLDQNARADLATFRTLKVRTAAGAAVPLDAVADISFATGPTSLDRYDRARRVAIEADLSTGTELGEALAEVYALPGARNLPAGVTLKESGDAEIMAEVFGGFATAMSAGVMMVLAVLVLLFANLLQPITILVALPLSVGGAFVALLLTNNAMTLPVVIGFLMLMGIVTKNAILLVDFAIDSVKAGHDRTTALVEAGRKRAQPIIMTTIAMAAGMVPSAMGLGEGSDFRAPMAIAVIGGLLASTLLSLVFVPAVFTVMDDLGRLLARIFGRFVGERDEPEEPGAPAATLHTMPKPPLAAE</sequence>
<feature type="transmembrane region" description="Helical" evidence="2">
    <location>
        <begin position="463"/>
        <end position="490"/>
    </location>
</feature>
<feature type="transmembrane region" description="Helical" evidence="2">
    <location>
        <begin position="983"/>
        <end position="1008"/>
    </location>
</feature>
<dbReference type="SUPFAM" id="SSF82693">
    <property type="entry name" value="Multidrug efflux transporter AcrB pore domain, PN1, PN2, PC1 and PC2 subdomains"/>
    <property type="match status" value="3"/>
</dbReference>
<evidence type="ECO:0000313" key="3">
    <source>
        <dbReference type="EMBL" id="MFD2139728.1"/>
    </source>
</evidence>
<dbReference type="InterPro" id="IPR027463">
    <property type="entry name" value="AcrB_DN_DC_subdom"/>
</dbReference>
<dbReference type="PANTHER" id="PTHR32063">
    <property type="match status" value="1"/>
</dbReference>
<organism evidence="3 4">
    <name type="scientific">Ancylobacter oerskovii</name>
    <dbReference type="NCBI Taxonomy" id="459519"/>
    <lineage>
        <taxon>Bacteria</taxon>
        <taxon>Pseudomonadati</taxon>
        <taxon>Pseudomonadota</taxon>
        <taxon>Alphaproteobacteria</taxon>
        <taxon>Hyphomicrobiales</taxon>
        <taxon>Xanthobacteraceae</taxon>
        <taxon>Ancylobacter</taxon>
    </lineage>
</organism>
<keyword evidence="2" id="KW-0472">Membrane</keyword>